<reference evidence="11 12" key="1">
    <citation type="submission" date="2016-11" db="EMBL/GenBank/DDBJ databases">
        <authorList>
            <person name="Jaros S."/>
            <person name="Januszkiewicz K."/>
            <person name="Wedrychowicz H."/>
        </authorList>
    </citation>
    <scope>NUCLEOTIDE SEQUENCE [LARGE SCALE GENOMIC DNA]</scope>
    <source>
        <strain evidence="11 12">DSM 17459</strain>
    </source>
</reference>
<dbReference type="OrthoDB" id="9784365at2"/>
<evidence type="ECO:0000256" key="1">
    <source>
        <dbReference type="ARBA" id="ARBA00001947"/>
    </source>
</evidence>
<dbReference type="GO" id="GO:0051144">
    <property type="term" value="P:1,2-propanediol catabolic process"/>
    <property type="evidence" value="ECO:0007669"/>
    <property type="project" value="UniProtKB-UniPathway"/>
</dbReference>
<keyword evidence="5 10" id="KW-0808">Transferase</keyword>
<evidence type="ECO:0000256" key="10">
    <source>
        <dbReference type="PIRNR" id="PIRNR010130"/>
    </source>
</evidence>
<dbReference type="PANTHER" id="PTHR39453:SF1">
    <property type="entry name" value="PHOSPHATE PROPANOYLTRANSFERASE"/>
    <property type="match status" value="1"/>
</dbReference>
<dbReference type="GO" id="GO:0016747">
    <property type="term" value="F:acyltransferase activity, transferring groups other than amino-acyl groups"/>
    <property type="evidence" value="ECO:0007669"/>
    <property type="project" value="InterPro"/>
</dbReference>
<dbReference type="Pfam" id="PF06130">
    <property type="entry name" value="PTAC"/>
    <property type="match status" value="1"/>
</dbReference>
<keyword evidence="8 10" id="KW-0012">Acyltransferase</keyword>
<evidence type="ECO:0000256" key="3">
    <source>
        <dbReference type="ARBA" id="ARBA00012206"/>
    </source>
</evidence>
<evidence type="ECO:0000256" key="9">
    <source>
        <dbReference type="ARBA" id="ARBA00047589"/>
    </source>
</evidence>
<keyword evidence="7" id="KW-0862">Zinc</keyword>
<dbReference type="NCBIfam" id="NF011652">
    <property type="entry name" value="PRK15070.1"/>
    <property type="match status" value="1"/>
</dbReference>
<dbReference type="AlphaFoldDB" id="A0A1M4VDU3"/>
<dbReference type="EMBL" id="FQVI01000004">
    <property type="protein sequence ID" value="SHE67105.1"/>
    <property type="molecule type" value="Genomic_DNA"/>
</dbReference>
<keyword evidence="6" id="KW-0479">Metal-binding</keyword>
<evidence type="ECO:0000256" key="2">
    <source>
        <dbReference type="ARBA" id="ARBA00007342"/>
    </source>
</evidence>
<evidence type="ECO:0000256" key="7">
    <source>
        <dbReference type="ARBA" id="ARBA00022833"/>
    </source>
</evidence>
<dbReference type="PIRSF" id="PIRSF010130">
    <property type="entry name" value="PduL"/>
    <property type="match status" value="1"/>
</dbReference>
<comment type="similarity">
    <text evidence="2 10">Belongs to the PduL family.</text>
</comment>
<evidence type="ECO:0000256" key="5">
    <source>
        <dbReference type="ARBA" id="ARBA00022679"/>
    </source>
</evidence>
<comment type="catalytic activity">
    <reaction evidence="9 10">
        <text>propanoyl-CoA + phosphate = propanoyl phosphate + CoA</text>
        <dbReference type="Rhea" id="RHEA:28046"/>
        <dbReference type="ChEBI" id="CHEBI:43474"/>
        <dbReference type="ChEBI" id="CHEBI:57287"/>
        <dbReference type="ChEBI" id="CHEBI:57392"/>
        <dbReference type="ChEBI" id="CHEBI:58933"/>
        <dbReference type="EC" id="2.3.1.222"/>
    </reaction>
</comment>
<dbReference type="GO" id="GO:0046872">
    <property type="term" value="F:metal ion binding"/>
    <property type="evidence" value="ECO:0007669"/>
    <property type="project" value="UniProtKB-KW"/>
</dbReference>
<accession>A0A1M4VDU3</accession>
<protein>
    <recommendedName>
        <fullName evidence="4 10">Phosphate propanoyltransferase</fullName>
        <ecNumber evidence="3 10">2.3.1.222</ecNumber>
    </recommendedName>
</protein>
<dbReference type="NCBIfam" id="NF040837">
    <property type="entry name" value="BMC_EutD_Gpos"/>
    <property type="match status" value="1"/>
</dbReference>
<dbReference type="UniPathway" id="UPA00621"/>
<gene>
    <name evidence="11" type="ORF">SAMN02745158_01179</name>
</gene>
<evidence type="ECO:0000313" key="12">
    <source>
        <dbReference type="Proteomes" id="UP000184245"/>
    </source>
</evidence>
<keyword evidence="12" id="KW-1185">Reference proteome</keyword>
<dbReference type="EC" id="2.3.1.222" evidence="3 10"/>
<organism evidence="11 12">
    <name type="scientific">Lactonifactor longoviformis DSM 17459</name>
    <dbReference type="NCBI Taxonomy" id="1122155"/>
    <lineage>
        <taxon>Bacteria</taxon>
        <taxon>Bacillati</taxon>
        <taxon>Bacillota</taxon>
        <taxon>Clostridia</taxon>
        <taxon>Eubacteriales</taxon>
        <taxon>Clostridiaceae</taxon>
        <taxon>Lactonifactor</taxon>
    </lineage>
</organism>
<evidence type="ECO:0000256" key="8">
    <source>
        <dbReference type="ARBA" id="ARBA00023315"/>
    </source>
</evidence>
<dbReference type="PANTHER" id="PTHR39453">
    <property type="entry name" value="PHOSPHATE PROPANOYLTRANSFERASE"/>
    <property type="match status" value="1"/>
</dbReference>
<evidence type="ECO:0000313" key="11">
    <source>
        <dbReference type="EMBL" id="SHE67105.1"/>
    </source>
</evidence>
<name>A0A1M4VDU3_9CLOT</name>
<sequence length="223" mass="24631">MYGTVLRDEEKKRLADRIVDAVVKEIQESCMVEVEASGRHVHLCRADIDALFGTGYQLTRVRDLSQPGQYVCQERVSLGGPKGTLHNVVILGPERKETQAEVSMTDCLALGIKAPVRLSGDIEGTPGAVFSYKDRQVIKDKGVIVAKRHMHITPEDAEKFGVRDGDALKIKVFGSRPLIFEDTIARVSPDFQTDVHIDYDEANACGFQKGTFCRIVGKERNGG</sequence>
<comment type="pathway">
    <text evidence="10">Polyol metabolism; 1,2-propanediol degradation.</text>
</comment>
<comment type="cofactor">
    <cofactor evidence="1">
        <name>Zn(2+)</name>
        <dbReference type="ChEBI" id="CHEBI:29105"/>
    </cofactor>
</comment>
<evidence type="ECO:0000256" key="6">
    <source>
        <dbReference type="ARBA" id="ARBA00022723"/>
    </source>
</evidence>
<comment type="function">
    <text evidence="10">Involved in 1,2-propanediol (1,2-PD) degradation by catalyzing the conversion of propanoyl-CoA to propanoyl-phosphate.</text>
</comment>
<dbReference type="Proteomes" id="UP000184245">
    <property type="component" value="Unassembled WGS sequence"/>
</dbReference>
<dbReference type="RefSeq" id="WP_072849852.1">
    <property type="nucleotide sequence ID" value="NZ_FQVI01000004.1"/>
</dbReference>
<dbReference type="InterPro" id="IPR008300">
    <property type="entry name" value="PTAC"/>
</dbReference>
<dbReference type="STRING" id="1122155.SAMN02745158_01179"/>
<proteinExistence type="inferred from homology"/>
<evidence type="ECO:0000256" key="4">
    <source>
        <dbReference type="ARBA" id="ARBA00020837"/>
    </source>
</evidence>